<dbReference type="AlphaFoldDB" id="A0A167H8V4"/>
<sequence>MQHDPNRPLYAPVRAVVGAPKPSQGYQGIFNNPQPQQRIAFQHLPFSTHHGVPVRTRVLVPSQSAPPDAASPEGRSGWARREPCAAAAAAPGGRGVALAQAAAARGTGVRGAAGGGDCLQGDLSESPAAPGRAGCCWRGARAGAGAGQDGVQAACAGLELLCAAAAGACHGHGEIVCRRVVGVGDALVGKRLVRFAAGVVEAGSRGWQA</sequence>
<protein>
    <submittedName>
        <fullName evidence="1">Uncharacterized protein</fullName>
    </submittedName>
</protein>
<dbReference type="Proteomes" id="UP000243498">
    <property type="component" value="Unassembled WGS sequence"/>
</dbReference>
<accession>A0A167H8V4</accession>
<reference evidence="1 2" key="1">
    <citation type="journal article" date="2016" name="Genome Biol. Evol.">
        <title>Divergent and convergent evolution of fungal pathogenicity.</title>
        <authorList>
            <person name="Shang Y."/>
            <person name="Xiao G."/>
            <person name="Zheng P."/>
            <person name="Cen K."/>
            <person name="Zhan S."/>
            <person name="Wang C."/>
        </authorList>
    </citation>
    <scope>NUCLEOTIDE SEQUENCE [LARGE SCALE GENOMIC DNA]</scope>
    <source>
        <strain evidence="1 2">RCEF 4871</strain>
    </source>
</reference>
<comment type="caution">
    <text evidence="1">The sequence shown here is derived from an EMBL/GenBank/DDBJ whole genome shotgun (WGS) entry which is preliminary data.</text>
</comment>
<dbReference type="EMBL" id="AZHC01000005">
    <property type="protein sequence ID" value="OAA47624.1"/>
    <property type="molecule type" value="Genomic_DNA"/>
</dbReference>
<evidence type="ECO:0000313" key="2">
    <source>
        <dbReference type="Proteomes" id="UP000243498"/>
    </source>
</evidence>
<gene>
    <name evidence="1" type="ORF">NOR_02114</name>
</gene>
<name>A0A167H8V4_METRR</name>
<keyword evidence="2" id="KW-1185">Reference proteome</keyword>
<proteinExistence type="predicted"/>
<organism evidence="1 2">
    <name type="scientific">Metarhizium rileyi (strain RCEF 4871)</name>
    <name type="common">Nomuraea rileyi</name>
    <dbReference type="NCBI Taxonomy" id="1649241"/>
    <lineage>
        <taxon>Eukaryota</taxon>
        <taxon>Fungi</taxon>
        <taxon>Dikarya</taxon>
        <taxon>Ascomycota</taxon>
        <taxon>Pezizomycotina</taxon>
        <taxon>Sordariomycetes</taxon>
        <taxon>Hypocreomycetidae</taxon>
        <taxon>Hypocreales</taxon>
        <taxon>Clavicipitaceae</taxon>
        <taxon>Metarhizium</taxon>
    </lineage>
</organism>
<evidence type="ECO:0000313" key="1">
    <source>
        <dbReference type="EMBL" id="OAA47624.1"/>
    </source>
</evidence>